<dbReference type="EMBL" id="OA883508">
    <property type="protein sequence ID" value="CAD7279086.1"/>
    <property type="molecule type" value="Genomic_DNA"/>
</dbReference>
<dbReference type="GO" id="GO:0030286">
    <property type="term" value="C:dynein complex"/>
    <property type="evidence" value="ECO:0007669"/>
    <property type="project" value="UniProtKB-KW"/>
</dbReference>
<organism evidence="7">
    <name type="scientific">Notodromas monacha</name>
    <dbReference type="NCBI Taxonomy" id="399045"/>
    <lineage>
        <taxon>Eukaryota</taxon>
        <taxon>Metazoa</taxon>
        <taxon>Ecdysozoa</taxon>
        <taxon>Arthropoda</taxon>
        <taxon>Crustacea</taxon>
        <taxon>Oligostraca</taxon>
        <taxon>Ostracoda</taxon>
        <taxon>Podocopa</taxon>
        <taxon>Podocopida</taxon>
        <taxon>Cypridocopina</taxon>
        <taxon>Cypridoidea</taxon>
        <taxon>Cyprididae</taxon>
        <taxon>Notodromas</taxon>
    </lineage>
</organism>
<keyword evidence="8" id="KW-1185">Reference proteome</keyword>
<evidence type="ECO:0000256" key="1">
    <source>
        <dbReference type="ARBA" id="ARBA00004496"/>
    </source>
</evidence>
<sequence length="529" mass="60032">MDLKYANLPGIAHGEPDVYESSDLPESEQSQLIQQVDTSAAVDVIPVDVEQSLKKFKGCWLDPEFSDFSDRILPRGHRGYDQRHGEWVLADEGSENLVQKYQRLKRESEELLEDLKRCKELKPGADDLPAKLLPSASDLFDELSCLKLENALGAECVATLGDANSISKKKLTAAVDSLRDAKSTKDASGKEIAGQDSLKYEIVHLPGRENYENMKSLCTIDERLSALEKVIGNQQASSMNVLNSDVFGVPLISAVKTLASKINLLDASKMDMMEARASSLLNKVHEISDRAAAGAQERDTAKLNELHSLMKSTEAMRGMMPDLVDRLVALKDIHEQAGDVLRLVTEMDEVQKKLLMQIREEHERLDVLDASVKQSVSVMMGNVVSRAMAYLQTRVITHPQRVCSLYKKLLRNLEATYRERIEYRVQAVLLRAEFDKHKDEKDYIVAKQLLERGEKHQFETQHYQAKCFANSPGGAAYDREVNPPDWLMDYWHPLEKAMFPDYFAKREARKKEYIEFYEKTYGKNSDMKH</sequence>
<proteinExistence type="inferred from homology"/>
<keyword evidence="3" id="KW-0963">Cytoplasm</keyword>
<dbReference type="CDD" id="cd20263">
    <property type="entry name" value="Complex1_LYR_NDUFB9_LYRM3"/>
    <property type="match status" value="1"/>
</dbReference>
<keyword evidence="4" id="KW-0243">Dynein</keyword>
<evidence type="ECO:0000313" key="8">
    <source>
        <dbReference type="Proteomes" id="UP000678499"/>
    </source>
</evidence>
<dbReference type="Pfam" id="PF05347">
    <property type="entry name" value="Complex1_LYR"/>
    <property type="match status" value="1"/>
</dbReference>
<dbReference type="InterPro" id="IPR028133">
    <property type="entry name" value="Dynamitin"/>
</dbReference>
<name>A0A7R9GE00_9CRUS</name>
<evidence type="ECO:0000256" key="5">
    <source>
        <dbReference type="SAM" id="Coils"/>
    </source>
</evidence>
<dbReference type="InterPro" id="IPR008011">
    <property type="entry name" value="Complex1_LYR_dom"/>
</dbReference>
<dbReference type="GO" id="GO:0007017">
    <property type="term" value="P:microtubule-based process"/>
    <property type="evidence" value="ECO:0007669"/>
    <property type="project" value="InterPro"/>
</dbReference>
<evidence type="ECO:0000313" key="7">
    <source>
        <dbReference type="EMBL" id="CAD7279086.1"/>
    </source>
</evidence>
<comment type="similarity">
    <text evidence="2">Belongs to the dynactin subunit 2 family.</text>
</comment>
<protein>
    <recommendedName>
        <fullName evidence="6">Complex 1 LYR protein domain-containing protein</fullName>
    </recommendedName>
</protein>
<dbReference type="Proteomes" id="UP000678499">
    <property type="component" value="Unassembled WGS sequence"/>
</dbReference>
<evidence type="ECO:0000256" key="2">
    <source>
        <dbReference type="ARBA" id="ARBA00006176"/>
    </source>
</evidence>
<accession>A0A7R9GE00</accession>
<keyword evidence="5" id="KW-0175">Coiled coil</keyword>
<dbReference type="AlphaFoldDB" id="A0A7R9GE00"/>
<dbReference type="GO" id="GO:0005737">
    <property type="term" value="C:cytoplasm"/>
    <property type="evidence" value="ECO:0007669"/>
    <property type="project" value="UniProtKB-SubCell"/>
</dbReference>
<dbReference type="GO" id="GO:0005869">
    <property type="term" value="C:dynactin complex"/>
    <property type="evidence" value="ECO:0007669"/>
    <property type="project" value="InterPro"/>
</dbReference>
<gene>
    <name evidence="7" type="ORF">NMOB1V02_LOCUS6769</name>
</gene>
<dbReference type="PANTHER" id="PTHR15346">
    <property type="entry name" value="DYNACTIN SUBUNIT"/>
    <property type="match status" value="1"/>
</dbReference>
<dbReference type="OrthoDB" id="13598at2759"/>
<evidence type="ECO:0000256" key="3">
    <source>
        <dbReference type="ARBA" id="ARBA00022490"/>
    </source>
</evidence>
<reference evidence="7" key="1">
    <citation type="submission" date="2020-11" db="EMBL/GenBank/DDBJ databases">
        <authorList>
            <person name="Tran Van P."/>
        </authorList>
    </citation>
    <scope>NUCLEOTIDE SEQUENCE</scope>
</reference>
<feature type="domain" description="Complex 1 LYR protein" evidence="6">
    <location>
        <begin position="400"/>
        <end position="455"/>
    </location>
</feature>
<feature type="coiled-coil region" evidence="5">
    <location>
        <begin position="94"/>
        <end position="121"/>
    </location>
</feature>
<comment type="subcellular location">
    <subcellularLocation>
        <location evidence="1">Cytoplasm</location>
    </subcellularLocation>
</comment>
<dbReference type="InterPro" id="IPR045292">
    <property type="entry name" value="Complex1_LYR_NDUFB9_LYRM3"/>
</dbReference>
<evidence type="ECO:0000259" key="6">
    <source>
        <dbReference type="Pfam" id="PF05347"/>
    </source>
</evidence>
<dbReference type="Pfam" id="PF04912">
    <property type="entry name" value="Dynamitin"/>
    <property type="match status" value="1"/>
</dbReference>
<evidence type="ECO:0000256" key="4">
    <source>
        <dbReference type="ARBA" id="ARBA00023017"/>
    </source>
</evidence>
<dbReference type="EMBL" id="CAJPEX010001471">
    <property type="protein sequence ID" value="CAG0919238.1"/>
    <property type="molecule type" value="Genomic_DNA"/>
</dbReference>